<protein>
    <submittedName>
        <fullName evidence="2">Uncharacterized protein</fullName>
    </submittedName>
</protein>
<dbReference type="Proteomes" id="UP000559256">
    <property type="component" value="Unassembled WGS sequence"/>
</dbReference>
<organism evidence="2 3">
    <name type="scientific">Tetrapyrgos nigripes</name>
    <dbReference type="NCBI Taxonomy" id="182062"/>
    <lineage>
        <taxon>Eukaryota</taxon>
        <taxon>Fungi</taxon>
        <taxon>Dikarya</taxon>
        <taxon>Basidiomycota</taxon>
        <taxon>Agaricomycotina</taxon>
        <taxon>Agaricomycetes</taxon>
        <taxon>Agaricomycetidae</taxon>
        <taxon>Agaricales</taxon>
        <taxon>Marasmiineae</taxon>
        <taxon>Marasmiaceae</taxon>
        <taxon>Tetrapyrgos</taxon>
    </lineage>
</organism>
<sequence length="150" mass="16548">MWYEPTNHLDTASIDALAKTIKEFEGGVVPPPSRKPSSSVKQHPKAKHKRNQVSSPSLVTFVQLEQAQLYNPPAKMSYNDQYGDANTKLSALACFSAEPKNMANETKLSETSPSVLESTLPESLLPLVSVTRTLPAQLITEEEEEFITCE</sequence>
<evidence type="ECO:0000313" key="3">
    <source>
        <dbReference type="Proteomes" id="UP000559256"/>
    </source>
</evidence>
<dbReference type="EMBL" id="JAACJM010000059">
    <property type="protein sequence ID" value="KAF5354509.1"/>
    <property type="molecule type" value="Genomic_DNA"/>
</dbReference>
<proteinExistence type="predicted"/>
<feature type="region of interest" description="Disordered" evidence="1">
    <location>
        <begin position="25"/>
        <end position="54"/>
    </location>
</feature>
<evidence type="ECO:0000313" key="2">
    <source>
        <dbReference type="EMBL" id="KAF5354509.1"/>
    </source>
</evidence>
<name>A0A8H5FZC1_9AGAR</name>
<reference evidence="2 3" key="1">
    <citation type="journal article" date="2020" name="ISME J.">
        <title>Uncovering the hidden diversity of litter-decomposition mechanisms in mushroom-forming fungi.</title>
        <authorList>
            <person name="Floudas D."/>
            <person name="Bentzer J."/>
            <person name="Ahren D."/>
            <person name="Johansson T."/>
            <person name="Persson P."/>
            <person name="Tunlid A."/>
        </authorList>
    </citation>
    <scope>NUCLEOTIDE SEQUENCE [LARGE SCALE GENOMIC DNA]</scope>
    <source>
        <strain evidence="2 3">CBS 291.85</strain>
    </source>
</reference>
<gene>
    <name evidence="2" type="ORF">D9758_012372</name>
</gene>
<dbReference type="Gene3D" id="3.40.50.300">
    <property type="entry name" value="P-loop containing nucleotide triphosphate hydrolases"/>
    <property type="match status" value="1"/>
</dbReference>
<feature type="compositionally biased region" description="Basic residues" evidence="1">
    <location>
        <begin position="42"/>
        <end position="51"/>
    </location>
</feature>
<keyword evidence="3" id="KW-1185">Reference proteome</keyword>
<dbReference type="InterPro" id="IPR027417">
    <property type="entry name" value="P-loop_NTPase"/>
</dbReference>
<comment type="caution">
    <text evidence="2">The sequence shown here is derived from an EMBL/GenBank/DDBJ whole genome shotgun (WGS) entry which is preliminary data.</text>
</comment>
<evidence type="ECO:0000256" key="1">
    <source>
        <dbReference type="SAM" id="MobiDB-lite"/>
    </source>
</evidence>
<accession>A0A8H5FZC1</accession>
<dbReference type="AlphaFoldDB" id="A0A8H5FZC1"/>